<evidence type="ECO:0000313" key="5">
    <source>
        <dbReference type="EMBL" id="GAA0871435.1"/>
    </source>
</evidence>
<feature type="coiled-coil region" evidence="3">
    <location>
        <begin position="47"/>
        <end position="107"/>
    </location>
</feature>
<dbReference type="EMBL" id="BAAAFG010000002">
    <property type="protein sequence ID" value="GAA0871435.1"/>
    <property type="molecule type" value="Genomic_DNA"/>
</dbReference>
<dbReference type="Pfam" id="PF03938">
    <property type="entry name" value="OmpH"/>
    <property type="match status" value="1"/>
</dbReference>
<dbReference type="SMART" id="SM00935">
    <property type="entry name" value="OmpH"/>
    <property type="match status" value="1"/>
</dbReference>
<sequence>MKRIGSFLILVIVLCNIHVSKAQRGMKIGYIDMEYILQNVPEYQEANIQLDQKVQRWKNDIDKKMAEIEDMKTDLKNEKPLLTPTLIEERQEEIDILEDAMFKYQQDRFGPTGDLMIQKRQLVQPVQDQVFAAVQDLGLNKKFDFIFDRSDVSMLYSNDRHDISDQILKKIQRTSKQNQATAKKDDESEDEDDYKSVAEAEADENKEQERQQKEKDRQALIAERTRKRDSTRQAKQAAFEARRDSILAARQKRRDSILEARKKKNEEPDGGN</sequence>
<dbReference type="Gene3D" id="3.30.910.20">
    <property type="entry name" value="Skp domain"/>
    <property type="match status" value="1"/>
</dbReference>
<name>A0ABP3XQ73_9FLAO</name>
<keyword evidence="3" id="KW-0175">Coiled coil</keyword>
<evidence type="ECO:0000256" key="4">
    <source>
        <dbReference type="SAM" id="MobiDB-lite"/>
    </source>
</evidence>
<evidence type="ECO:0000256" key="2">
    <source>
        <dbReference type="ARBA" id="ARBA00022729"/>
    </source>
</evidence>
<dbReference type="InterPro" id="IPR005632">
    <property type="entry name" value="Chaperone_Skp"/>
</dbReference>
<accession>A0ABP3XQ73</accession>
<organism evidence="5 6">
    <name type="scientific">Gangjinia marincola</name>
    <dbReference type="NCBI Taxonomy" id="578463"/>
    <lineage>
        <taxon>Bacteria</taxon>
        <taxon>Pseudomonadati</taxon>
        <taxon>Bacteroidota</taxon>
        <taxon>Flavobacteriia</taxon>
        <taxon>Flavobacteriales</taxon>
        <taxon>Flavobacteriaceae</taxon>
        <taxon>Gangjinia</taxon>
    </lineage>
</organism>
<dbReference type="PANTHER" id="PTHR35089:SF1">
    <property type="entry name" value="CHAPERONE PROTEIN SKP"/>
    <property type="match status" value="1"/>
</dbReference>
<dbReference type="PANTHER" id="PTHR35089">
    <property type="entry name" value="CHAPERONE PROTEIN SKP"/>
    <property type="match status" value="1"/>
</dbReference>
<proteinExistence type="inferred from homology"/>
<keyword evidence="6" id="KW-1185">Reference proteome</keyword>
<evidence type="ECO:0000256" key="1">
    <source>
        <dbReference type="ARBA" id="ARBA00009091"/>
    </source>
</evidence>
<feature type="region of interest" description="Disordered" evidence="4">
    <location>
        <begin position="173"/>
        <end position="272"/>
    </location>
</feature>
<dbReference type="RefSeq" id="WP_343763605.1">
    <property type="nucleotide sequence ID" value="NZ_BAAAFG010000002.1"/>
</dbReference>
<feature type="compositionally biased region" description="Basic and acidic residues" evidence="4">
    <location>
        <begin position="194"/>
        <end position="232"/>
    </location>
</feature>
<feature type="compositionally biased region" description="Basic and acidic residues" evidence="4">
    <location>
        <begin position="254"/>
        <end position="272"/>
    </location>
</feature>
<comment type="caution">
    <text evidence="5">The sequence shown here is derived from an EMBL/GenBank/DDBJ whole genome shotgun (WGS) entry which is preliminary data.</text>
</comment>
<dbReference type="InterPro" id="IPR024930">
    <property type="entry name" value="Skp_dom_sf"/>
</dbReference>
<evidence type="ECO:0000313" key="6">
    <source>
        <dbReference type="Proteomes" id="UP001500507"/>
    </source>
</evidence>
<gene>
    <name evidence="5" type="ORF">GCM10009117_05810</name>
</gene>
<dbReference type="SUPFAM" id="SSF111384">
    <property type="entry name" value="OmpH-like"/>
    <property type="match status" value="1"/>
</dbReference>
<dbReference type="Proteomes" id="UP001500507">
    <property type="component" value="Unassembled WGS sequence"/>
</dbReference>
<reference evidence="6" key="1">
    <citation type="journal article" date="2019" name="Int. J. Syst. Evol. Microbiol.">
        <title>The Global Catalogue of Microorganisms (GCM) 10K type strain sequencing project: providing services to taxonomists for standard genome sequencing and annotation.</title>
        <authorList>
            <consortium name="The Broad Institute Genomics Platform"/>
            <consortium name="The Broad Institute Genome Sequencing Center for Infectious Disease"/>
            <person name="Wu L."/>
            <person name="Ma J."/>
        </authorList>
    </citation>
    <scope>NUCLEOTIDE SEQUENCE [LARGE SCALE GENOMIC DNA]</scope>
    <source>
        <strain evidence="6">JCM 16082</strain>
    </source>
</reference>
<comment type="similarity">
    <text evidence="1">Belongs to the Skp family.</text>
</comment>
<keyword evidence="2" id="KW-0732">Signal</keyword>
<protein>
    <submittedName>
        <fullName evidence="5">OmpH family outer membrane protein</fullName>
    </submittedName>
</protein>
<evidence type="ECO:0000256" key="3">
    <source>
        <dbReference type="SAM" id="Coils"/>
    </source>
</evidence>